<comment type="caution">
    <text evidence="1">The sequence shown here is derived from an EMBL/GenBank/DDBJ whole genome shotgun (WGS) entry which is preliminary data.</text>
</comment>
<gene>
    <name evidence="1" type="ORF">PGLA1383_LOCUS29213</name>
</gene>
<dbReference type="EMBL" id="CAJNNV010025021">
    <property type="protein sequence ID" value="CAE8611410.1"/>
    <property type="molecule type" value="Genomic_DNA"/>
</dbReference>
<reference evidence="1" key="1">
    <citation type="submission" date="2021-02" db="EMBL/GenBank/DDBJ databases">
        <authorList>
            <person name="Dougan E. K."/>
            <person name="Rhodes N."/>
            <person name="Thang M."/>
            <person name="Chan C."/>
        </authorList>
    </citation>
    <scope>NUCLEOTIDE SEQUENCE</scope>
</reference>
<dbReference type="AlphaFoldDB" id="A0A813FM17"/>
<accession>A0A813FM17</accession>
<sequence length="58" mass="6421">MSSGNPNIVGCTPWRRSTWRREVGRTTRPLGKRSTSCRGCIRSLSCSQAAKSCKMCQS</sequence>
<keyword evidence="2" id="KW-1185">Reference proteome</keyword>
<organism evidence="1 2">
    <name type="scientific">Polarella glacialis</name>
    <name type="common">Dinoflagellate</name>
    <dbReference type="NCBI Taxonomy" id="89957"/>
    <lineage>
        <taxon>Eukaryota</taxon>
        <taxon>Sar</taxon>
        <taxon>Alveolata</taxon>
        <taxon>Dinophyceae</taxon>
        <taxon>Suessiales</taxon>
        <taxon>Suessiaceae</taxon>
        <taxon>Polarella</taxon>
    </lineage>
</organism>
<dbReference type="Proteomes" id="UP000654075">
    <property type="component" value="Unassembled WGS sequence"/>
</dbReference>
<evidence type="ECO:0000313" key="2">
    <source>
        <dbReference type="Proteomes" id="UP000654075"/>
    </source>
</evidence>
<name>A0A813FM17_POLGL</name>
<protein>
    <submittedName>
        <fullName evidence="1">Uncharacterized protein</fullName>
    </submittedName>
</protein>
<evidence type="ECO:0000313" key="1">
    <source>
        <dbReference type="EMBL" id="CAE8611410.1"/>
    </source>
</evidence>
<proteinExistence type="predicted"/>